<feature type="transmembrane region" description="Helical" evidence="5">
    <location>
        <begin position="212"/>
        <end position="235"/>
    </location>
</feature>
<feature type="transmembrane region" description="Helical" evidence="5">
    <location>
        <begin position="77"/>
        <end position="98"/>
    </location>
</feature>
<evidence type="ECO:0000259" key="6">
    <source>
        <dbReference type="Pfam" id="PF01699"/>
    </source>
</evidence>
<dbReference type="PANTHER" id="PTHR10846">
    <property type="entry name" value="SODIUM/POTASSIUM/CALCIUM EXCHANGER"/>
    <property type="match status" value="1"/>
</dbReference>
<dbReference type="GO" id="GO:0008273">
    <property type="term" value="F:calcium, potassium:sodium antiporter activity"/>
    <property type="evidence" value="ECO:0007669"/>
    <property type="project" value="TreeGrafter"/>
</dbReference>
<feature type="transmembrane region" description="Helical" evidence="5">
    <location>
        <begin position="133"/>
        <end position="150"/>
    </location>
</feature>
<gene>
    <name evidence="7" type="ORF">SAMN06297280_3169</name>
</gene>
<sequence>MSPLIVAIFFVVVGLVLLIWSADRFVYGASSIARNSGISPMVIGLTIVAMGSSAPEMLVSATAAWQGKLDTSVGNAIGSNITNILLVIGAAALLKPIAVSSLTLRREFPLLLVCTLFGYYLLSDDLLTRTEGIILLVAFFSFLALLVYWGKHATPDDPLIAEINAEVPTVTISTLKAIIWAAVGLVLLLASSQLLVHGAVTIARYAGLSDLVIGLTIIAIGTSLPELAASIIGILKGEDDLALGNIIGSNIFNILAVLGLGAVIGPDVIDANAGGRDSYVMIGATILMLVMSVRLTRMQRINRVEGAILLAGFIGYQYLLFSQVA</sequence>
<dbReference type="AlphaFoldDB" id="A0A285JC30"/>
<feature type="transmembrane region" description="Helical" evidence="5">
    <location>
        <begin position="241"/>
        <end position="266"/>
    </location>
</feature>
<protein>
    <submittedName>
        <fullName evidence="7">Cation:H+ antiporter</fullName>
    </submittedName>
</protein>
<reference evidence="8" key="1">
    <citation type="submission" date="2017-09" db="EMBL/GenBank/DDBJ databases">
        <authorList>
            <person name="Varghese N."/>
            <person name="Submissions S."/>
        </authorList>
    </citation>
    <scope>NUCLEOTIDE SEQUENCE [LARGE SCALE GENOMIC DNA]</scope>
    <source>
        <strain evidence="8">CGMCC 1.12461</strain>
    </source>
</reference>
<dbReference type="Proteomes" id="UP000219353">
    <property type="component" value="Unassembled WGS sequence"/>
</dbReference>
<accession>A0A285JC30</accession>
<feature type="transmembrane region" description="Helical" evidence="5">
    <location>
        <begin position="177"/>
        <end position="200"/>
    </location>
</feature>
<dbReference type="InterPro" id="IPR004837">
    <property type="entry name" value="NaCa_Exmemb"/>
</dbReference>
<dbReference type="GO" id="GO:0006874">
    <property type="term" value="P:intracellular calcium ion homeostasis"/>
    <property type="evidence" value="ECO:0007669"/>
    <property type="project" value="TreeGrafter"/>
</dbReference>
<keyword evidence="8" id="KW-1185">Reference proteome</keyword>
<evidence type="ECO:0000256" key="2">
    <source>
        <dbReference type="ARBA" id="ARBA00022692"/>
    </source>
</evidence>
<dbReference type="PANTHER" id="PTHR10846:SF8">
    <property type="entry name" value="INNER MEMBRANE PROTEIN YRBG"/>
    <property type="match status" value="1"/>
</dbReference>
<evidence type="ECO:0000313" key="7">
    <source>
        <dbReference type="EMBL" id="SNY56956.1"/>
    </source>
</evidence>
<dbReference type="Gene3D" id="1.20.1420.30">
    <property type="entry name" value="NCX, central ion-binding region"/>
    <property type="match status" value="2"/>
</dbReference>
<dbReference type="RefSeq" id="WP_097112369.1">
    <property type="nucleotide sequence ID" value="NZ_OBEB01000007.1"/>
</dbReference>
<name>A0A285JC30_9GAMM</name>
<organism evidence="7 8">
    <name type="scientific">Arsukibacterium tuosuense</name>
    <dbReference type="NCBI Taxonomy" id="1323745"/>
    <lineage>
        <taxon>Bacteria</taxon>
        <taxon>Pseudomonadati</taxon>
        <taxon>Pseudomonadota</taxon>
        <taxon>Gammaproteobacteria</taxon>
        <taxon>Chromatiales</taxon>
        <taxon>Chromatiaceae</taxon>
        <taxon>Arsukibacterium</taxon>
    </lineage>
</organism>
<dbReference type="NCBIfam" id="TIGR00367">
    <property type="entry name" value="calcium/sodium antiporter"/>
    <property type="match status" value="1"/>
</dbReference>
<feature type="domain" description="Sodium/calcium exchanger membrane region" evidence="6">
    <location>
        <begin position="177"/>
        <end position="320"/>
    </location>
</feature>
<evidence type="ECO:0000256" key="5">
    <source>
        <dbReference type="SAM" id="Phobius"/>
    </source>
</evidence>
<dbReference type="GO" id="GO:0005886">
    <property type="term" value="C:plasma membrane"/>
    <property type="evidence" value="ECO:0007669"/>
    <property type="project" value="TreeGrafter"/>
</dbReference>
<dbReference type="EMBL" id="OBEB01000007">
    <property type="protein sequence ID" value="SNY56956.1"/>
    <property type="molecule type" value="Genomic_DNA"/>
</dbReference>
<dbReference type="GO" id="GO:0005262">
    <property type="term" value="F:calcium channel activity"/>
    <property type="evidence" value="ECO:0007669"/>
    <property type="project" value="TreeGrafter"/>
</dbReference>
<dbReference type="OrthoDB" id="9794225at2"/>
<evidence type="ECO:0000256" key="1">
    <source>
        <dbReference type="ARBA" id="ARBA00004141"/>
    </source>
</evidence>
<dbReference type="InterPro" id="IPR004481">
    <property type="entry name" value="K/Na/Ca-exchanger"/>
</dbReference>
<comment type="subcellular location">
    <subcellularLocation>
        <location evidence="1">Membrane</location>
        <topology evidence="1">Multi-pass membrane protein</topology>
    </subcellularLocation>
</comment>
<dbReference type="Gene3D" id="6.10.280.80">
    <property type="entry name" value="NCX, peripheral helical region"/>
    <property type="match status" value="1"/>
</dbReference>
<feature type="transmembrane region" description="Helical" evidence="5">
    <location>
        <begin position="278"/>
        <end position="295"/>
    </location>
</feature>
<feature type="domain" description="Sodium/calcium exchanger membrane region" evidence="6">
    <location>
        <begin position="7"/>
        <end position="147"/>
    </location>
</feature>
<evidence type="ECO:0000313" key="8">
    <source>
        <dbReference type="Proteomes" id="UP000219353"/>
    </source>
</evidence>
<proteinExistence type="predicted"/>
<keyword evidence="3 5" id="KW-1133">Transmembrane helix</keyword>
<keyword evidence="2 5" id="KW-0812">Transmembrane</keyword>
<dbReference type="Pfam" id="PF01699">
    <property type="entry name" value="Na_Ca_ex"/>
    <property type="match status" value="2"/>
</dbReference>
<feature type="transmembrane region" description="Helical" evidence="5">
    <location>
        <begin position="301"/>
        <end position="321"/>
    </location>
</feature>
<feature type="transmembrane region" description="Helical" evidence="5">
    <location>
        <begin position="38"/>
        <end position="65"/>
    </location>
</feature>
<keyword evidence="4 5" id="KW-0472">Membrane</keyword>
<evidence type="ECO:0000256" key="4">
    <source>
        <dbReference type="ARBA" id="ARBA00023136"/>
    </source>
</evidence>
<evidence type="ECO:0000256" key="3">
    <source>
        <dbReference type="ARBA" id="ARBA00022989"/>
    </source>
</evidence>
<dbReference type="InterPro" id="IPR044880">
    <property type="entry name" value="NCX_ion-bd_dom_sf"/>
</dbReference>